<evidence type="ECO:0000313" key="1">
    <source>
        <dbReference type="EMBL" id="CAC5404035.1"/>
    </source>
</evidence>
<protein>
    <submittedName>
        <fullName evidence="1">Uncharacterized protein</fullName>
    </submittedName>
</protein>
<organism evidence="1 2">
    <name type="scientific">Mytilus coruscus</name>
    <name type="common">Sea mussel</name>
    <dbReference type="NCBI Taxonomy" id="42192"/>
    <lineage>
        <taxon>Eukaryota</taxon>
        <taxon>Metazoa</taxon>
        <taxon>Spiralia</taxon>
        <taxon>Lophotrochozoa</taxon>
        <taxon>Mollusca</taxon>
        <taxon>Bivalvia</taxon>
        <taxon>Autobranchia</taxon>
        <taxon>Pteriomorphia</taxon>
        <taxon>Mytilida</taxon>
        <taxon>Mytiloidea</taxon>
        <taxon>Mytilidae</taxon>
        <taxon>Mytilinae</taxon>
        <taxon>Mytilus</taxon>
    </lineage>
</organism>
<evidence type="ECO:0000313" key="2">
    <source>
        <dbReference type="Proteomes" id="UP000507470"/>
    </source>
</evidence>
<proteinExistence type="predicted"/>
<sequence length="171" mass="19917">MKLNQDVKEGQIHNIWKSCGTNPYAITSASKAKLATGTIYLQYHRAKFSNGHVSPICQLCAEGNEDILYFIVKWSTLQHIRSNFLHLLREVLIENLGDQDITYELMTSDEHLCQLVIDCTKYRFLNENAQERIETLSRGLCHRLFQQRAILIEQYSKSVKYQVEKEGHNKR</sequence>
<gene>
    <name evidence="1" type="ORF">MCOR_37864</name>
</gene>
<dbReference type="Proteomes" id="UP000507470">
    <property type="component" value="Unassembled WGS sequence"/>
</dbReference>
<reference evidence="1 2" key="1">
    <citation type="submission" date="2020-06" db="EMBL/GenBank/DDBJ databases">
        <authorList>
            <person name="Li R."/>
            <person name="Bekaert M."/>
        </authorList>
    </citation>
    <scope>NUCLEOTIDE SEQUENCE [LARGE SCALE GENOMIC DNA]</scope>
    <source>
        <strain evidence="2">wild</strain>
    </source>
</reference>
<name>A0A6J8D7F9_MYTCO</name>
<dbReference type="EMBL" id="CACVKT020006897">
    <property type="protein sequence ID" value="CAC5404035.1"/>
    <property type="molecule type" value="Genomic_DNA"/>
</dbReference>
<dbReference type="AlphaFoldDB" id="A0A6J8D7F9"/>
<keyword evidence="2" id="KW-1185">Reference proteome</keyword>
<accession>A0A6J8D7F9</accession>